<dbReference type="InterPro" id="IPR008914">
    <property type="entry name" value="PEBP"/>
</dbReference>
<dbReference type="CDD" id="cd00865">
    <property type="entry name" value="PEBP_bact_arch"/>
    <property type="match status" value="1"/>
</dbReference>
<accession>A0A2S1KUV3</accession>
<dbReference type="NCBIfam" id="TIGR00481">
    <property type="entry name" value="YbhB/YbcL family Raf kinase inhibitor-like protein"/>
    <property type="match status" value="1"/>
</dbReference>
<dbReference type="InterPro" id="IPR005247">
    <property type="entry name" value="YbhB_YbcL/LppC-like"/>
</dbReference>
<dbReference type="Proteomes" id="UP000244870">
    <property type="component" value="Chromosome"/>
</dbReference>
<protein>
    <recommendedName>
        <fullName evidence="3">YbhB/YbcL family Raf kinase inhibitor-like protein</fullName>
    </recommendedName>
</protein>
<dbReference type="SUPFAM" id="SSF49777">
    <property type="entry name" value="PEBP-like"/>
    <property type="match status" value="1"/>
</dbReference>
<evidence type="ECO:0008006" key="3">
    <source>
        <dbReference type="Google" id="ProtNLM"/>
    </source>
</evidence>
<dbReference type="PANTHER" id="PTHR30289:SF1">
    <property type="entry name" value="PEBP (PHOSPHATIDYLETHANOLAMINE-BINDING PROTEIN) FAMILY PROTEIN"/>
    <property type="match status" value="1"/>
</dbReference>
<dbReference type="PANTHER" id="PTHR30289">
    <property type="entry name" value="UNCHARACTERIZED PROTEIN YBCL-RELATED"/>
    <property type="match status" value="1"/>
</dbReference>
<name>A0A2S1KUV3_9LACO</name>
<reference evidence="1 2" key="1">
    <citation type="submission" date="2017-04" db="EMBL/GenBank/DDBJ databases">
        <title>Weissella cibaria strain m2 complete genome.</title>
        <authorList>
            <person name="Pan Q."/>
            <person name="Tan M."/>
            <person name="Yao F."/>
            <person name="Su S."/>
        </authorList>
    </citation>
    <scope>NUCLEOTIDE SEQUENCE [LARGE SCALE GENOMIC DNA]</scope>
    <source>
        <strain evidence="1 2">M2</strain>
    </source>
</reference>
<dbReference type="Gene3D" id="3.90.280.10">
    <property type="entry name" value="PEBP-like"/>
    <property type="match status" value="1"/>
</dbReference>
<proteinExistence type="predicted"/>
<gene>
    <name evidence="1" type="ORF">B6254_2436</name>
</gene>
<organism evidence="1 2">
    <name type="scientific">Weissella cibaria</name>
    <dbReference type="NCBI Taxonomy" id="137591"/>
    <lineage>
        <taxon>Bacteria</taxon>
        <taxon>Bacillati</taxon>
        <taxon>Bacillota</taxon>
        <taxon>Bacilli</taxon>
        <taxon>Lactobacillales</taxon>
        <taxon>Lactobacillaceae</taxon>
        <taxon>Weissella</taxon>
    </lineage>
</organism>
<dbReference type="Pfam" id="PF01161">
    <property type="entry name" value="PBP"/>
    <property type="match status" value="1"/>
</dbReference>
<sequence length="169" mass="18526">MIMNISVSFDDNGLLPDKYAKFAPAECRKEDMPVVNFPIAITDIPAGAQSLAVAVIDYDAIPVGGFPWIHWVAANLPISDVPEDLANADITYVPGTNSMYSVMKDSNPEITQSYVGPMPPDQTHDYTLTVYAVDTTFDLQPGFFYNELRKDLVGHVLAEASLELPARSE</sequence>
<dbReference type="EMBL" id="CP020928">
    <property type="protein sequence ID" value="AWF96782.1"/>
    <property type="molecule type" value="Genomic_DNA"/>
</dbReference>
<evidence type="ECO:0000313" key="2">
    <source>
        <dbReference type="Proteomes" id="UP000244870"/>
    </source>
</evidence>
<dbReference type="AlphaFoldDB" id="A0A2S1KUV3"/>
<evidence type="ECO:0000313" key="1">
    <source>
        <dbReference type="EMBL" id="AWF96782.1"/>
    </source>
</evidence>
<dbReference type="InterPro" id="IPR036610">
    <property type="entry name" value="PEBP-like_sf"/>
</dbReference>